<protein>
    <recommendedName>
        <fullName evidence="2">Reverse transcriptase Ty1/copia-type domain-containing protein</fullName>
    </recommendedName>
</protein>
<reference evidence="3 4" key="1">
    <citation type="submission" date="2024-04" db="EMBL/GenBank/DDBJ databases">
        <title>The reference genome of an endangered Asteraceae, Deinandra increscens subsp. villosa, native to the Central Coast of California.</title>
        <authorList>
            <person name="Guilliams M."/>
            <person name="Hasenstab-Lehman K."/>
            <person name="Meyer R."/>
            <person name="Mcevoy S."/>
        </authorList>
    </citation>
    <scope>NUCLEOTIDE SEQUENCE [LARGE SCALE GENOMIC DNA]</scope>
    <source>
        <tissue evidence="3">Leaf</tissue>
    </source>
</reference>
<comment type="caution">
    <text evidence="3">The sequence shown here is derived from an EMBL/GenBank/DDBJ whole genome shotgun (WGS) entry which is preliminary data.</text>
</comment>
<dbReference type="Pfam" id="PF07727">
    <property type="entry name" value="RVT_2"/>
    <property type="match status" value="1"/>
</dbReference>
<dbReference type="InterPro" id="IPR013103">
    <property type="entry name" value="RVT_2"/>
</dbReference>
<dbReference type="AlphaFoldDB" id="A0AAP0H2X2"/>
<evidence type="ECO:0000313" key="3">
    <source>
        <dbReference type="EMBL" id="KAK9070694.1"/>
    </source>
</evidence>
<name>A0AAP0H2X2_9ASTR</name>
<feature type="region of interest" description="Disordered" evidence="1">
    <location>
        <begin position="114"/>
        <end position="153"/>
    </location>
</feature>
<proteinExistence type="predicted"/>
<accession>A0AAP0H2X2</accession>
<gene>
    <name evidence="3" type="ORF">SSX86_011096</name>
</gene>
<organism evidence="3 4">
    <name type="scientific">Deinandra increscens subsp. villosa</name>
    <dbReference type="NCBI Taxonomy" id="3103831"/>
    <lineage>
        <taxon>Eukaryota</taxon>
        <taxon>Viridiplantae</taxon>
        <taxon>Streptophyta</taxon>
        <taxon>Embryophyta</taxon>
        <taxon>Tracheophyta</taxon>
        <taxon>Spermatophyta</taxon>
        <taxon>Magnoliopsida</taxon>
        <taxon>eudicotyledons</taxon>
        <taxon>Gunneridae</taxon>
        <taxon>Pentapetalae</taxon>
        <taxon>asterids</taxon>
        <taxon>campanulids</taxon>
        <taxon>Asterales</taxon>
        <taxon>Asteraceae</taxon>
        <taxon>Asteroideae</taxon>
        <taxon>Heliantheae alliance</taxon>
        <taxon>Madieae</taxon>
        <taxon>Madiinae</taxon>
        <taxon>Deinandra</taxon>
    </lineage>
</organism>
<sequence length="322" mass="36197">MAFSHKDSNVWGSCKSQFLLNETQILDDLNLVDKEDVIDALTTTFNITVDKPVSSLVQEQNSHRSADEHWKSNQTANEKPIFFSSMSSQPIFPRNDKKLTEIIQIEEEIVPVEVQAEPVSPVQVQPENSSSETEENTESGSNEAENSNDSTSNELSLEHLTYNSDINSHESVGVSDPVSQFESVEFDHRLPQLNIPSNGRSHEFPMFLDRRINRDHPAGNIIGEASALVLTRSRSANANICLHAAFLSQEVPKKVADALEDNSWVEAMQEELFQINKQKVWELVDLPDGAEPIGTKWVFRNKKDDRGIVIKNKARLVLQGYV</sequence>
<dbReference type="Proteomes" id="UP001408789">
    <property type="component" value="Unassembled WGS sequence"/>
</dbReference>
<evidence type="ECO:0000256" key="1">
    <source>
        <dbReference type="SAM" id="MobiDB-lite"/>
    </source>
</evidence>
<dbReference type="EMBL" id="JBCNJP010000012">
    <property type="protein sequence ID" value="KAK9070694.1"/>
    <property type="molecule type" value="Genomic_DNA"/>
</dbReference>
<feature type="domain" description="Reverse transcriptase Ty1/copia-type" evidence="2">
    <location>
        <begin position="279"/>
        <end position="322"/>
    </location>
</feature>
<feature type="compositionally biased region" description="Low complexity" evidence="1">
    <location>
        <begin position="138"/>
        <end position="150"/>
    </location>
</feature>
<evidence type="ECO:0000313" key="4">
    <source>
        <dbReference type="Proteomes" id="UP001408789"/>
    </source>
</evidence>
<evidence type="ECO:0000259" key="2">
    <source>
        <dbReference type="Pfam" id="PF07727"/>
    </source>
</evidence>
<keyword evidence="4" id="KW-1185">Reference proteome</keyword>